<dbReference type="InterPro" id="IPR027417">
    <property type="entry name" value="P-loop_NTPase"/>
</dbReference>
<dbReference type="Proteomes" id="UP001596317">
    <property type="component" value="Unassembled WGS sequence"/>
</dbReference>
<dbReference type="EMBL" id="JBHSWB010000002">
    <property type="protein sequence ID" value="MFC6662453.1"/>
    <property type="molecule type" value="Genomic_DNA"/>
</dbReference>
<evidence type="ECO:0000313" key="3">
    <source>
        <dbReference type="Proteomes" id="UP001596317"/>
    </source>
</evidence>
<dbReference type="SUPFAM" id="SSF52540">
    <property type="entry name" value="P-loop containing nucleoside triphosphate hydrolases"/>
    <property type="match status" value="1"/>
</dbReference>
<comment type="caution">
    <text evidence="2">The sequence shown here is derived from an EMBL/GenBank/DDBJ whole genome shotgun (WGS) entry which is preliminary data.</text>
</comment>
<feature type="domain" description="Helicase ATP-binding" evidence="1">
    <location>
        <begin position="122"/>
        <end position="419"/>
    </location>
</feature>
<keyword evidence="3" id="KW-1185">Reference proteome</keyword>
<protein>
    <recommendedName>
        <fullName evidence="1">Helicase ATP-binding domain-containing protein</fullName>
    </recommendedName>
</protein>
<proteinExistence type="predicted"/>
<evidence type="ECO:0000313" key="2">
    <source>
        <dbReference type="EMBL" id="MFC6662453.1"/>
    </source>
</evidence>
<accession>A0ABW1ZPJ3</accession>
<organism evidence="2 3">
    <name type="scientific">Deinococcus multiflagellatus</name>
    <dbReference type="NCBI Taxonomy" id="1656887"/>
    <lineage>
        <taxon>Bacteria</taxon>
        <taxon>Thermotogati</taxon>
        <taxon>Deinococcota</taxon>
        <taxon>Deinococci</taxon>
        <taxon>Deinococcales</taxon>
        <taxon>Deinococcaceae</taxon>
        <taxon>Deinococcus</taxon>
    </lineage>
</organism>
<sequence length="575" mass="64013">MVRESGAVKFRLRSTQDTQLNLQARKAFDERAAKDLQLYLNYNTRLPSIAGAAGMSPEEYRAERAAAMDEAREYEERVATHFQLWLPASGFAEVTLQAYNQARRAHLTPDGVTDPLDLPDWQGPAPHPYQAMDVRTMAAATGMLNGYDVGLGKTFTALMLIAYLRRLGRTVRPVVVVPAGLIGNWATNAAQALPGWRVVTVGMSQVFNEDGTPQTKLRRDGTLMVDSRGQPIPVWKEDSTSTRRLKLGQMTAGDVDLTIMSREAFTAIPLTTANRDRFVQTDEQYLARLEAKDTFDPKGKRSRQDVLKRIQAFQAKCTLRLKTAGEHDLLFEHLSIDLIAYDEAHAYKNAYSAPSCYGETPKFLGAGGEADRALDAIYKGRYVREKGGRTYAFTASWVKNSALEIHSMVSLISDDLPEFGLTTNEALMEQYLRIEPRIITNMDSSVDVRPAVVGFRRLRELKGIIASKVIVRKAGQPEVVTRSGEPLHVPRVRPVEVAFDMSPEQAAVYADLRVQARAASGAKTKEDHAFSVMWRMRKLTADPALLNVPGPNPRFEAIAREALKIRAQGAKPWCF</sequence>
<dbReference type="InterPro" id="IPR014001">
    <property type="entry name" value="Helicase_ATP-bd"/>
</dbReference>
<gene>
    <name evidence="2" type="ORF">ACFP90_20580</name>
</gene>
<dbReference type="SMART" id="SM00487">
    <property type="entry name" value="DEXDc"/>
    <property type="match status" value="1"/>
</dbReference>
<evidence type="ECO:0000259" key="1">
    <source>
        <dbReference type="SMART" id="SM00487"/>
    </source>
</evidence>
<reference evidence="3" key="1">
    <citation type="journal article" date="2019" name="Int. J. Syst. Evol. Microbiol.">
        <title>The Global Catalogue of Microorganisms (GCM) 10K type strain sequencing project: providing services to taxonomists for standard genome sequencing and annotation.</title>
        <authorList>
            <consortium name="The Broad Institute Genomics Platform"/>
            <consortium name="The Broad Institute Genome Sequencing Center for Infectious Disease"/>
            <person name="Wu L."/>
            <person name="Ma J."/>
        </authorList>
    </citation>
    <scope>NUCLEOTIDE SEQUENCE [LARGE SCALE GENOMIC DNA]</scope>
    <source>
        <strain evidence="3">CCUG 63830</strain>
    </source>
</reference>
<name>A0ABW1ZPJ3_9DEIO</name>
<dbReference type="Gene3D" id="3.40.50.300">
    <property type="entry name" value="P-loop containing nucleotide triphosphate hydrolases"/>
    <property type="match status" value="1"/>
</dbReference>